<evidence type="ECO:0000313" key="2">
    <source>
        <dbReference type="EMBL" id="CEK54652.1"/>
    </source>
</evidence>
<dbReference type="EMBL" id="HACG01007787">
    <property type="protein sequence ID" value="CEK54652.1"/>
    <property type="molecule type" value="Transcribed_RNA"/>
</dbReference>
<organism evidence="2">
    <name type="scientific">Arion vulgaris</name>
    <dbReference type="NCBI Taxonomy" id="1028688"/>
    <lineage>
        <taxon>Eukaryota</taxon>
        <taxon>Metazoa</taxon>
        <taxon>Spiralia</taxon>
        <taxon>Lophotrochozoa</taxon>
        <taxon>Mollusca</taxon>
        <taxon>Gastropoda</taxon>
        <taxon>Heterobranchia</taxon>
        <taxon>Euthyneura</taxon>
        <taxon>Panpulmonata</taxon>
        <taxon>Eupulmonata</taxon>
        <taxon>Stylommatophora</taxon>
        <taxon>Helicina</taxon>
        <taxon>Arionoidea</taxon>
        <taxon>Arionidae</taxon>
        <taxon>Arion</taxon>
    </lineage>
</organism>
<accession>A0A0B6YEK3</accession>
<dbReference type="AlphaFoldDB" id="A0A0B6YEK3"/>
<protein>
    <submittedName>
        <fullName evidence="2">Uncharacterized protein</fullName>
    </submittedName>
</protein>
<name>A0A0B6YEK3_9EUPU</name>
<feature type="non-terminal residue" evidence="2">
    <location>
        <position position="1"/>
    </location>
</feature>
<gene>
    <name evidence="2" type="primary">ORF23341</name>
    <name evidence="1" type="synonym">ORF23340</name>
</gene>
<evidence type="ECO:0000313" key="1">
    <source>
        <dbReference type="EMBL" id="CEK54651.1"/>
    </source>
</evidence>
<reference evidence="2" key="1">
    <citation type="submission" date="2014-12" db="EMBL/GenBank/DDBJ databases">
        <title>Insight into the proteome of Arion vulgaris.</title>
        <authorList>
            <person name="Aradska J."/>
            <person name="Bulat T."/>
            <person name="Smidak R."/>
            <person name="Sarate P."/>
            <person name="Gangsoo J."/>
            <person name="Sialana F."/>
            <person name="Bilban M."/>
            <person name="Lubec G."/>
        </authorList>
    </citation>
    <scope>NUCLEOTIDE SEQUENCE</scope>
    <source>
        <tissue evidence="2">Skin</tissue>
    </source>
</reference>
<proteinExistence type="predicted"/>
<dbReference type="EMBL" id="HACG01007786">
    <property type="protein sequence ID" value="CEK54651.1"/>
    <property type="molecule type" value="Transcribed_RNA"/>
</dbReference>
<sequence>AVDTTSVVVSVCPRTSGTFNTSCDPTATISTKMKNFIVKVSKKYQTDEKGP</sequence>